<gene>
    <name evidence="1" type="ORF">SERLA73DRAFT_78917</name>
</gene>
<dbReference type="InterPro" id="IPR043128">
    <property type="entry name" value="Rev_trsase/Diguanyl_cyclase"/>
</dbReference>
<dbReference type="EMBL" id="GL945493">
    <property type="protein sequence ID" value="EGN93310.1"/>
    <property type="molecule type" value="Genomic_DNA"/>
</dbReference>
<dbReference type="AlphaFoldDB" id="F8QEQ4"/>
<evidence type="ECO:0000313" key="1">
    <source>
        <dbReference type="EMBL" id="EGN93310.1"/>
    </source>
</evidence>
<dbReference type="InParanoid" id="F8QEQ4"/>
<organism evidence="2">
    <name type="scientific">Serpula lacrymans var. lacrymans (strain S7.3)</name>
    <name type="common">Dry rot fungus</name>
    <dbReference type="NCBI Taxonomy" id="936435"/>
    <lineage>
        <taxon>Eukaryota</taxon>
        <taxon>Fungi</taxon>
        <taxon>Dikarya</taxon>
        <taxon>Basidiomycota</taxon>
        <taxon>Agaricomycotina</taxon>
        <taxon>Agaricomycetes</taxon>
        <taxon>Agaricomycetidae</taxon>
        <taxon>Boletales</taxon>
        <taxon>Coniophorineae</taxon>
        <taxon>Serpulaceae</taxon>
        <taxon>Serpula</taxon>
    </lineage>
</organism>
<reference evidence="2" key="1">
    <citation type="journal article" date="2011" name="Science">
        <title>The plant cell wall-decomposing machinery underlies the functional diversity of forest fungi.</title>
        <authorList>
            <person name="Eastwood D.C."/>
            <person name="Floudas D."/>
            <person name="Binder M."/>
            <person name="Majcherczyk A."/>
            <person name="Schneider P."/>
            <person name="Aerts A."/>
            <person name="Asiegbu F.O."/>
            <person name="Baker S.E."/>
            <person name="Barry K."/>
            <person name="Bendiksby M."/>
            <person name="Blumentritt M."/>
            <person name="Coutinho P.M."/>
            <person name="Cullen D."/>
            <person name="de Vries R.P."/>
            <person name="Gathman A."/>
            <person name="Goodell B."/>
            <person name="Henrissat B."/>
            <person name="Ihrmark K."/>
            <person name="Kauserud H."/>
            <person name="Kohler A."/>
            <person name="LaButti K."/>
            <person name="Lapidus A."/>
            <person name="Lavin J.L."/>
            <person name="Lee Y.-H."/>
            <person name="Lindquist E."/>
            <person name="Lilly W."/>
            <person name="Lucas S."/>
            <person name="Morin E."/>
            <person name="Murat C."/>
            <person name="Oguiza J.A."/>
            <person name="Park J."/>
            <person name="Pisabarro A.G."/>
            <person name="Riley R."/>
            <person name="Rosling A."/>
            <person name="Salamov A."/>
            <person name="Schmidt O."/>
            <person name="Schmutz J."/>
            <person name="Skrede I."/>
            <person name="Stenlid J."/>
            <person name="Wiebenga A."/>
            <person name="Xie X."/>
            <person name="Kuees U."/>
            <person name="Hibbett D.S."/>
            <person name="Hoffmeister D."/>
            <person name="Hoegberg N."/>
            <person name="Martin F."/>
            <person name="Grigoriev I.V."/>
            <person name="Watkinson S.C."/>
        </authorList>
    </citation>
    <scope>NUCLEOTIDE SEQUENCE [LARGE SCALE GENOMIC DNA]</scope>
    <source>
        <strain evidence="2">strain S7.3</strain>
    </source>
</reference>
<dbReference type="HOGENOM" id="CLU_1205386_0_0_1"/>
<dbReference type="InterPro" id="IPR043502">
    <property type="entry name" value="DNA/RNA_pol_sf"/>
</dbReference>
<evidence type="ECO:0008006" key="3">
    <source>
        <dbReference type="Google" id="ProtNLM"/>
    </source>
</evidence>
<dbReference type="SUPFAM" id="SSF56672">
    <property type="entry name" value="DNA/RNA polymerases"/>
    <property type="match status" value="1"/>
</dbReference>
<keyword evidence="2" id="KW-1185">Reference proteome</keyword>
<accession>F8QEQ4</accession>
<evidence type="ECO:0000313" key="2">
    <source>
        <dbReference type="Proteomes" id="UP000008063"/>
    </source>
</evidence>
<dbReference type="OMA" id="QEAEICA"/>
<dbReference type="Gene3D" id="3.30.70.270">
    <property type="match status" value="1"/>
</dbReference>
<dbReference type="PANTHER" id="PTHR15503">
    <property type="entry name" value="LDOC1 RELATED"/>
    <property type="match status" value="1"/>
</dbReference>
<dbReference type="STRING" id="936435.F8QEQ4"/>
<dbReference type="PANTHER" id="PTHR15503:SF22">
    <property type="entry name" value="TRANSPOSON TY3-I GAG POLYPROTEIN"/>
    <property type="match status" value="1"/>
</dbReference>
<protein>
    <recommendedName>
        <fullName evidence="3">Reverse transcriptase domain-containing protein</fullName>
    </recommendedName>
</protein>
<dbReference type="InterPro" id="IPR032567">
    <property type="entry name" value="RTL1-rel"/>
</dbReference>
<name>F8QEQ4_SERL3</name>
<dbReference type="Gene3D" id="3.10.10.10">
    <property type="entry name" value="HIV Type 1 Reverse Transcriptase, subunit A, domain 1"/>
    <property type="match status" value="1"/>
</dbReference>
<sequence length="230" mass="26821">MHCTYQRIDARGQNRFTKFLLTGLDGEDVLLGFPWLRKVNPVINWKDKELPNLDKHSIRMNQTTTETKIRTTAVNEDVYETIHRYVSDQTPYPQTTIQLKVNSAMEHVQIHTEKKEHNLPDEYKGYSDVFDKKKLERLPKRREYDHAINMKICTNRLQVVPIGTKGRRSINGILNGKLQKGIHQAEQVATDYRKLNTYTVKDPYPLPLIPDLIEKLKGATIFTKPDLHWG</sequence>
<proteinExistence type="predicted"/>
<dbReference type="Proteomes" id="UP000008063">
    <property type="component" value="Unassembled WGS sequence"/>
</dbReference>